<proteinExistence type="predicted"/>
<organism evidence="1 2">
    <name type="scientific">Inconstantimicrobium mannanitabidum</name>
    <dbReference type="NCBI Taxonomy" id="1604901"/>
    <lineage>
        <taxon>Bacteria</taxon>
        <taxon>Bacillati</taxon>
        <taxon>Bacillota</taxon>
        <taxon>Clostridia</taxon>
        <taxon>Eubacteriales</taxon>
        <taxon>Clostridiaceae</taxon>
        <taxon>Inconstantimicrobium</taxon>
    </lineage>
</organism>
<dbReference type="EMBL" id="BROD01000001">
    <property type="protein sequence ID" value="GKX67100.1"/>
    <property type="molecule type" value="Genomic_DNA"/>
</dbReference>
<comment type="caution">
    <text evidence="1">The sequence shown here is derived from an EMBL/GenBank/DDBJ whole genome shotgun (WGS) entry which is preliminary data.</text>
</comment>
<name>A0ACB5RDC7_9CLOT</name>
<keyword evidence="2" id="KW-1185">Reference proteome</keyword>
<evidence type="ECO:0000313" key="2">
    <source>
        <dbReference type="Proteomes" id="UP001058074"/>
    </source>
</evidence>
<accession>A0ACB5RDC7</accession>
<protein>
    <submittedName>
        <fullName evidence="1">DNA-binding response regulator</fullName>
    </submittedName>
</protein>
<sequence>MLKLILCEDNNQQRKQFENILMEDIECKDISIALSCSDPHEVIRFVENSDEDNYIYLLDIDLENTMDGLALGRTLRTIDPNGFIIFLTSHTELTLLTFQYKVQALDYILKADKKILIQKFDECISEVIKLKKYRDIKDTNAISLEIGNNLIFFSLDEILFFETSSKEHKIRVHTETGHSEFYGSLKEIETKVSSAYYKPHRSYLVNTKKIRSIDKDNLIIEMVNGETCYVAQRYLKGLLQKCLK</sequence>
<gene>
    <name evidence="1" type="ORF">rsdtw13_23580</name>
</gene>
<evidence type="ECO:0000313" key="1">
    <source>
        <dbReference type="EMBL" id="GKX67100.1"/>
    </source>
</evidence>
<dbReference type="Proteomes" id="UP001058074">
    <property type="component" value="Unassembled WGS sequence"/>
</dbReference>
<reference evidence="1" key="1">
    <citation type="journal article" date="2025" name="Int. J. Syst. Evol. Microbiol.">
        <title>Inconstantimicrobium mannanitabidum sp. nov., a novel member of the family Clostridiaceae isolated from anoxic soil under the treatment of reductive soil disinfestation.</title>
        <authorList>
            <person name="Ueki A."/>
            <person name="Tonouchi A."/>
            <person name="Honma S."/>
            <person name="Kaku N."/>
            <person name="Ueki K."/>
        </authorList>
    </citation>
    <scope>NUCLEOTIDE SEQUENCE</scope>
    <source>
        <strain evidence="1">TW13</strain>
    </source>
</reference>
<keyword evidence="1" id="KW-0238">DNA-binding</keyword>